<keyword evidence="2" id="KW-1185">Reference proteome</keyword>
<protein>
    <submittedName>
        <fullName evidence="1">Uncharacterized protein</fullName>
    </submittedName>
</protein>
<dbReference type="EMBL" id="JACSQO010000007">
    <property type="protein sequence ID" value="MBD7945295.1"/>
    <property type="molecule type" value="Genomic_DNA"/>
</dbReference>
<reference evidence="1 2" key="1">
    <citation type="submission" date="2020-08" db="EMBL/GenBank/DDBJ databases">
        <title>A Genomic Blueprint of the Chicken Gut Microbiome.</title>
        <authorList>
            <person name="Gilroy R."/>
            <person name="Ravi A."/>
            <person name="Getino M."/>
            <person name="Pursley I."/>
            <person name="Horton D.L."/>
            <person name="Alikhan N.-F."/>
            <person name="Baker D."/>
            <person name="Gharbi K."/>
            <person name="Hall N."/>
            <person name="Watson M."/>
            <person name="Adriaenssens E.M."/>
            <person name="Foster-Nyarko E."/>
            <person name="Jarju S."/>
            <person name="Secka A."/>
            <person name="Antonio M."/>
            <person name="Oren A."/>
            <person name="Chaudhuri R."/>
            <person name="La Ragione R.M."/>
            <person name="Hildebrand F."/>
            <person name="Pallen M.J."/>
        </authorList>
    </citation>
    <scope>NUCLEOTIDE SEQUENCE [LARGE SCALE GENOMIC DNA]</scope>
    <source>
        <strain evidence="1 2">Sa2BUA9</strain>
    </source>
</reference>
<evidence type="ECO:0000313" key="2">
    <source>
        <dbReference type="Proteomes" id="UP000640786"/>
    </source>
</evidence>
<dbReference type="RefSeq" id="WP_191697509.1">
    <property type="nucleotide sequence ID" value="NZ_JACSQO010000007.1"/>
</dbReference>
<evidence type="ECO:0000313" key="1">
    <source>
        <dbReference type="EMBL" id="MBD7945295.1"/>
    </source>
</evidence>
<gene>
    <name evidence="1" type="ORF">H9650_14305</name>
</gene>
<name>A0ABR8RC19_9BACI</name>
<sequence length="91" mass="10462">MKNNVIEQYEQDENIMIQLYAQWCINHDLDPFALYQTAYPDQKTNDALASAIEETEKNVLEVDTETVIQVLQLFGNDHLAFVVSEIASKLK</sequence>
<dbReference type="Proteomes" id="UP000640786">
    <property type="component" value="Unassembled WGS sequence"/>
</dbReference>
<comment type="caution">
    <text evidence="1">The sequence shown here is derived from an EMBL/GenBank/DDBJ whole genome shotgun (WGS) entry which is preliminary data.</text>
</comment>
<proteinExistence type="predicted"/>
<accession>A0ABR8RC19</accession>
<organism evidence="1 2">
    <name type="scientific">Psychrobacillus faecigallinarum</name>
    <dbReference type="NCBI Taxonomy" id="2762235"/>
    <lineage>
        <taxon>Bacteria</taxon>
        <taxon>Bacillati</taxon>
        <taxon>Bacillota</taxon>
        <taxon>Bacilli</taxon>
        <taxon>Bacillales</taxon>
        <taxon>Bacillaceae</taxon>
        <taxon>Psychrobacillus</taxon>
    </lineage>
</organism>